<protein>
    <submittedName>
        <fullName evidence="2">Unnamed protein product</fullName>
    </submittedName>
</protein>
<feature type="compositionally biased region" description="Basic residues" evidence="1">
    <location>
        <begin position="168"/>
        <end position="180"/>
    </location>
</feature>
<dbReference type="EMBL" id="BSXT01002071">
    <property type="protein sequence ID" value="GMF47052.1"/>
    <property type="molecule type" value="Genomic_DNA"/>
</dbReference>
<feature type="region of interest" description="Disordered" evidence="1">
    <location>
        <begin position="101"/>
        <end position="180"/>
    </location>
</feature>
<name>A0A9W7CXS2_9STRA</name>
<evidence type="ECO:0000256" key="1">
    <source>
        <dbReference type="SAM" id="MobiDB-lite"/>
    </source>
</evidence>
<dbReference type="AlphaFoldDB" id="A0A9W7CXS2"/>
<comment type="caution">
    <text evidence="2">The sequence shown here is derived from an EMBL/GenBank/DDBJ whole genome shotgun (WGS) entry which is preliminary data.</text>
</comment>
<proteinExistence type="predicted"/>
<sequence>MTILNDVFGGRACTSGKVLLASAVARVVGRKSMLGLERGHALRQFTNFALPSGDPGRKRRMASEVLHQASQSQEVSLSCVLHLLGHAIGASTDDVLNVLPPDRGEASCPGTTDEVSGASAAAQAPSAKPPEPGIESGGCDPLSGCWKKPRVHQQPNESWFQAPIPQQRHQRSMKTLKLHH</sequence>
<gene>
    <name evidence="2" type="ORF">Pfra01_001759300</name>
</gene>
<reference evidence="2" key="1">
    <citation type="submission" date="2023-04" db="EMBL/GenBank/DDBJ databases">
        <title>Phytophthora fragariaefolia NBRC 109709.</title>
        <authorList>
            <person name="Ichikawa N."/>
            <person name="Sato H."/>
            <person name="Tonouchi N."/>
        </authorList>
    </citation>
    <scope>NUCLEOTIDE SEQUENCE</scope>
    <source>
        <strain evidence="2">NBRC 109709</strain>
    </source>
</reference>
<feature type="compositionally biased region" description="Low complexity" evidence="1">
    <location>
        <begin position="116"/>
        <end position="126"/>
    </location>
</feature>
<dbReference type="Proteomes" id="UP001165121">
    <property type="component" value="Unassembled WGS sequence"/>
</dbReference>
<evidence type="ECO:0000313" key="2">
    <source>
        <dbReference type="EMBL" id="GMF47052.1"/>
    </source>
</evidence>
<accession>A0A9W7CXS2</accession>
<keyword evidence="3" id="KW-1185">Reference proteome</keyword>
<organism evidence="2 3">
    <name type="scientific">Phytophthora fragariaefolia</name>
    <dbReference type="NCBI Taxonomy" id="1490495"/>
    <lineage>
        <taxon>Eukaryota</taxon>
        <taxon>Sar</taxon>
        <taxon>Stramenopiles</taxon>
        <taxon>Oomycota</taxon>
        <taxon>Peronosporomycetes</taxon>
        <taxon>Peronosporales</taxon>
        <taxon>Peronosporaceae</taxon>
        <taxon>Phytophthora</taxon>
    </lineage>
</organism>
<evidence type="ECO:0000313" key="3">
    <source>
        <dbReference type="Proteomes" id="UP001165121"/>
    </source>
</evidence>